<dbReference type="Pfam" id="PF02536">
    <property type="entry name" value="mTERF"/>
    <property type="match status" value="2"/>
</dbReference>
<reference evidence="4 5" key="1">
    <citation type="journal article" date="2017" name="Nature">
        <title>The Apostasia genome and the evolution of orchids.</title>
        <authorList>
            <person name="Zhang G.Q."/>
            <person name="Liu K.W."/>
            <person name="Li Z."/>
            <person name="Lohaus R."/>
            <person name="Hsiao Y.Y."/>
            <person name="Niu S.C."/>
            <person name="Wang J.Y."/>
            <person name="Lin Y.C."/>
            <person name="Xu Q."/>
            <person name="Chen L.J."/>
            <person name="Yoshida K."/>
            <person name="Fujiwara S."/>
            <person name="Wang Z.W."/>
            <person name="Zhang Y.Q."/>
            <person name="Mitsuda N."/>
            <person name="Wang M."/>
            <person name="Liu G.H."/>
            <person name="Pecoraro L."/>
            <person name="Huang H.X."/>
            <person name="Xiao X.J."/>
            <person name="Lin M."/>
            <person name="Wu X.Y."/>
            <person name="Wu W.L."/>
            <person name="Chen Y.Y."/>
            <person name="Chang S.B."/>
            <person name="Sakamoto S."/>
            <person name="Ohme-Takagi M."/>
            <person name="Yagi M."/>
            <person name="Zeng S.J."/>
            <person name="Shen C.Y."/>
            <person name="Yeh C.M."/>
            <person name="Luo Y.B."/>
            <person name="Tsai W.C."/>
            <person name="Van de Peer Y."/>
            <person name="Liu Z.J."/>
        </authorList>
    </citation>
    <scope>NUCLEOTIDE SEQUENCE [LARGE SCALE GENOMIC DNA]</scope>
    <source>
        <strain evidence="5">cv. Shenzhen</strain>
        <tissue evidence="4">Stem</tissue>
    </source>
</reference>
<dbReference type="Proteomes" id="UP000236161">
    <property type="component" value="Unassembled WGS sequence"/>
</dbReference>
<dbReference type="EMBL" id="KZ451951">
    <property type="protein sequence ID" value="PKA58517.1"/>
    <property type="molecule type" value="Genomic_DNA"/>
</dbReference>
<gene>
    <name evidence="4" type="ORF">AXF42_Ash008804</name>
</gene>
<name>A0A2I0ASK3_9ASPA</name>
<dbReference type="InterPro" id="IPR003690">
    <property type="entry name" value="MTERF"/>
</dbReference>
<evidence type="ECO:0000256" key="1">
    <source>
        <dbReference type="ARBA" id="ARBA00007692"/>
    </source>
</evidence>
<evidence type="ECO:0000256" key="2">
    <source>
        <dbReference type="ARBA" id="ARBA00022472"/>
    </source>
</evidence>
<keyword evidence="5" id="KW-1185">Reference proteome</keyword>
<dbReference type="PANTHER" id="PTHR13068:SF213">
    <property type="entry name" value="OS07G0423000 PROTEIN"/>
    <property type="match status" value="1"/>
</dbReference>
<dbReference type="FunFam" id="1.25.70.10:FF:000001">
    <property type="entry name" value="Mitochondrial transcription termination factor-like"/>
    <property type="match status" value="1"/>
</dbReference>
<dbReference type="SMART" id="SM00733">
    <property type="entry name" value="Mterf"/>
    <property type="match status" value="5"/>
</dbReference>
<comment type="similarity">
    <text evidence="1">Belongs to the mTERF family.</text>
</comment>
<dbReference type="GO" id="GO:0006353">
    <property type="term" value="P:DNA-templated transcription termination"/>
    <property type="evidence" value="ECO:0007669"/>
    <property type="project" value="UniProtKB-KW"/>
</dbReference>
<accession>A0A2I0ASK3</accession>
<dbReference type="STRING" id="1088818.A0A2I0ASK3"/>
<dbReference type="AlphaFoldDB" id="A0A2I0ASK3"/>
<dbReference type="OrthoDB" id="637682at2759"/>
<dbReference type="InterPro" id="IPR038538">
    <property type="entry name" value="MTERF_sf"/>
</dbReference>
<dbReference type="PANTHER" id="PTHR13068">
    <property type="entry name" value="CGI-12 PROTEIN-RELATED"/>
    <property type="match status" value="1"/>
</dbReference>
<evidence type="ECO:0000256" key="3">
    <source>
        <dbReference type="ARBA" id="ARBA00022946"/>
    </source>
</evidence>
<keyword evidence="2" id="KW-0806">Transcription termination</keyword>
<evidence type="ECO:0000313" key="5">
    <source>
        <dbReference type="Proteomes" id="UP000236161"/>
    </source>
</evidence>
<evidence type="ECO:0000313" key="4">
    <source>
        <dbReference type="EMBL" id="PKA58517.1"/>
    </source>
</evidence>
<keyword evidence="2" id="KW-0804">Transcription</keyword>
<dbReference type="Gene3D" id="1.25.70.10">
    <property type="entry name" value="Transcription termination factor 3, mitochondrial"/>
    <property type="match status" value="1"/>
</dbReference>
<dbReference type="GO" id="GO:0003676">
    <property type="term" value="F:nucleic acid binding"/>
    <property type="evidence" value="ECO:0007669"/>
    <property type="project" value="InterPro"/>
</dbReference>
<protein>
    <submittedName>
        <fullName evidence="4">Uncharacterized protein</fullName>
    </submittedName>
</protein>
<keyword evidence="2" id="KW-0805">Transcription regulation</keyword>
<sequence>MLRLFRLKPSLHFHCYSSAGNAAPNPHRRRAPIVTDPTLTLYFLQNSCSLSPSAAASAAEKINIKSTKNPHAVVSLLRDHGFGNTQIARLISRRPKLLLASPNRTLKPKFDFYASIGLSGPEFTDMICTRDRFFIYSINRRLVPNLRHLRSLFPSDFDVPAAVRRFPALIVSNLQKVSPVGIKTLRDFGAPEASILKLLAGYPTCLMKCPKEIRESLAAAMAMGADSSKPNFVHVFVVMMKVPTPERERRIQNYVRMGWSREMVIRIFIQHPYCLSSSSEKVEKNVKFFAEKLNWGPEKMSASPVLLSLSLARRIIPRFSVVKRLEEKGLLKVPVNPNMFIMVEKRFREVYVERNKEMLPEILKAYDGNA</sequence>
<keyword evidence="3" id="KW-0809">Transit peptide</keyword>
<proteinExistence type="inferred from homology"/>
<organism evidence="4 5">
    <name type="scientific">Apostasia shenzhenica</name>
    <dbReference type="NCBI Taxonomy" id="1088818"/>
    <lineage>
        <taxon>Eukaryota</taxon>
        <taxon>Viridiplantae</taxon>
        <taxon>Streptophyta</taxon>
        <taxon>Embryophyta</taxon>
        <taxon>Tracheophyta</taxon>
        <taxon>Spermatophyta</taxon>
        <taxon>Magnoliopsida</taxon>
        <taxon>Liliopsida</taxon>
        <taxon>Asparagales</taxon>
        <taxon>Orchidaceae</taxon>
        <taxon>Apostasioideae</taxon>
        <taxon>Apostasia</taxon>
    </lineage>
</organism>